<evidence type="ECO:0008006" key="4">
    <source>
        <dbReference type="Google" id="ProtNLM"/>
    </source>
</evidence>
<proteinExistence type="predicted"/>
<dbReference type="EMBL" id="JAAGAX010000008">
    <property type="protein sequence ID" value="KAF2305880.1"/>
    <property type="molecule type" value="Genomic_DNA"/>
</dbReference>
<evidence type="ECO:0000313" key="3">
    <source>
        <dbReference type="Proteomes" id="UP000467840"/>
    </source>
</evidence>
<organism evidence="2 3">
    <name type="scientific">Hevea brasiliensis</name>
    <name type="common">Para rubber tree</name>
    <name type="synonym">Siphonia brasiliensis</name>
    <dbReference type="NCBI Taxonomy" id="3981"/>
    <lineage>
        <taxon>Eukaryota</taxon>
        <taxon>Viridiplantae</taxon>
        <taxon>Streptophyta</taxon>
        <taxon>Embryophyta</taxon>
        <taxon>Tracheophyta</taxon>
        <taxon>Spermatophyta</taxon>
        <taxon>Magnoliopsida</taxon>
        <taxon>eudicotyledons</taxon>
        <taxon>Gunneridae</taxon>
        <taxon>Pentapetalae</taxon>
        <taxon>rosids</taxon>
        <taxon>fabids</taxon>
        <taxon>Malpighiales</taxon>
        <taxon>Euphorbiaceae</taxon>
        <taxon>Crotonoideae</taxon>
        <taxon>Micrandreae</taxon>
        <taxon>Hevea</taxon>
    </lineage>
</organism>
<feature type="region of interest" description="Disordered" evidence="1">
    <location>
        <begin position="86"/>
        <end position="121"/>
    </location>
</feature>
<evidence type="ECO:0000256" key="1">
    <source>
        <dbReference type="SAM" id="MobiDB-lite"/>
    </source>
</evidence>
<protein>
    <recommendedName>
        <fullName evidence="4">Retrotransposon gag domain-containing protein</fullName>
    </recommendedName>
</protein>
<evidence type="ECO:0000313" key="2">
    <source>
        <dbReference type="EMBL" id="KAF2305880.1"/>
    </source>
</evidence>
<gene>
    <name evidence="2" type="ORF">GH714_008557</name>
</gene>
<reference evidence="2 3" key="1">
    <citation type="journal article" date="2020" name="Mol. Plant">
        <title>The Chromosome-Based Rubber Tree Genome Provides New Insights into Spurge Genome Evolution and Rubber Biosynthesis.</title>
        <authorList>
            <person name="Liu J."/>
            <person name="Shi C."/>
            <person name="Shi C.C."/>
            <person name="Li W."/>
            <person name="Zhang Q.J."/>
            <person name="Zhang Y."/>
            <person name="Li K."/>
            <person name="Lu H.F."/>
            <person name="Shi C."/>
            <person name="Zhu S.T."/>
            <person name="Xiao Z.Y."/>
            <person name="Nan H."/>
            <person name="Yue Y."/>
            <person name="Zhu X.G."/>
            <person name="Wu Y."/>
            <person name="Hong X.N."/>
            <person name="Fan G.Y."/>
            <person name="Tong Y."/>
            <person name="Zhang D."/>
            <person name="Mao C.L."/>
            <person name="Liu Y.L."/>
            <person name="Hao S.J."/>
            <person name="Liu W.Q."/>
            <person name="Lv M.Q."/>
            <person name="Zhang H.B."/>
            <person name="Liu Y."/>
            <person name="Hu-Tang G.R."/>
            <person name="Wang J.P."/>
            <person name="Wang J.H."/>
            <person name="Sun Y.H."/>
            <person name="Ni S.B."/>
            <person name="Chen W.B."/>
            <person name="Zhang X.C."/>
            <person name="Jiao Y.N."/>
            <person name="Eichler E.E."/>
            <person name="Li G.H."/>
            <person name="Liu X."/>
            <person name="Gao L.Z."/>
        </authorList>
    </citation>
    <scope>NUCLEOTIDE SEQUENCE [LARGE SCALE GENOMIC DNA]</scope>
    <source>
        <strain evidence="3">cv. GT1</strain>
        <tissue evidence="2">Leaf</tissue>
    </source>
</reference>
<dbReference type="AlphaFoldDB" id="A0A6A6LWQ2"/>
<dbReference type="Proteomes" id="UP000467840">
    <property type="component" value="Chromosome 9"/>
</dbReference>
<comment type="caution">
    <text evidence="2">The sequence shown here is derived from an EMBL/GenBank/DDBJ whole genome shotgun (WGS) entry which is preliminary data.</text>
</comment>
<accession>A0A6A6LWQ2</accession>
<sequence length="309" mass="33809">MYDLDPFNMINAKFDALTNVLAKKMEYLSMLVSSSSSAGSSQQVAYAEETTSCGVDYGEQAAYVDSFWLSFYQQSSFVSIVLSSSSPAAESSGGQCRPKYGTSTSRRGSDQELPEGGDEHDVTVSHDVVSGAYPAAPPLLVPLVATVALPVPPADLGAFMAQVVTTTITAKPKDPWEVLVRARRLGAYDFEDRMDNIHGLLQGKADSWFAGIHPKIGADLTWDRFVIEFHQENLIESYKKESKMPSSSYFKVVSYKYHDGKCRRFDRGCFESGAPRHFKRDCPLLVTKDSGSGYGSVTPQNPHIGIAPT</sequence>
<name>A0A6A6LWQ2_HEVBR</name>
<keyword evidence="3" id="KW-1185">Reference proteome</keyword>